<keyword evidence="2" id="KW-1185">Reference proteome</keyword>
<dbReference type="VEuPathDB" id="FungiDB:SDRG_01840"/>
<evidence type="ECO:0000313" key="2">
    <source>
        <dbReference type="Proteomes" id="UP000030762"/>
    </source>
</evidence>
<protein>
    <submittedName>
        <fullName evidence="1">Uncharacterized protein</fullName>
    </submittedName>
</protein>
<name>T0QRK1_SAPDV</name>
<gene>
    <name evidence="1" type="ORF">SDRG_01840</name>
</gene>
<evidence type="ECO:0000313" key="1">
    <source>
        <dbReference type="EMBL" id="EQC40769.1"/>
    </source>
</evidence>
<dbReference type="Proteomes" id="UP000030762">
    <property type="component" value="Unassembled WGS sequence"/>
</dbReference>
<reference evidence="1 2" key="1">
    <citation type="submission" date="2012-04" db="EMBL/GenBank/DDBJ databases">
        <title>The Genome Sequence of Saprolegnia declina VS20.</title>
        <authorList>
            <consortium name="The Broad Institute Genome Sequencing Platform"/>
            <person name="Russ C."/>
            <person name="Nusbaum C."/>
            <person name="Tyler B."/>
            <person name="van West P."/>
            <person name="Dieguez-Uribeondo J."/>
            <person name="de Bruijn I."/>
            <person name="Tripathy S."/>
            <person name="Jiang R."/>
            <person name="Young S.K."/>
            <person name="Zeng Q."/>
            <person name="Gargeya S."/>
            <person name="Fitzgerald M."/>
            <person name="Haas B."/>
            <person name="Abouelleil A."/>
            <person name="Alvarado L."/>
            <person name="Arachchi H.M."/>
            <person name="Berlin A."/>
            <person name="Chapman S.B."/>
            <person name="Goldberg J."/>
            <person name="Griggs A."/>
            <person name="Gujja S."/>
            <person name="Hansen M."/>
            <person name="Howarth C."/>
            <person name="Imamovic A."/>
            <person name="Larimer J."/>
            <person name="McCowen C."/>
            <person name="Montmayeur A."/>
            <person name="Murphy C."/>
            <person name="Neiman D."/>
            <person name="Pearson M."/>
            <person name="Priest M."/>
            <person name="Roberts A."/>
            <person name="Saif S."/>
            <person name="Shea T."/>
            <person name="Sisk P."/>
            <person name="Sykes S."/>
            <person name="Wortman J."/>
            <person name="Nusbaum C."/>
            <person name="Birren B."/>
        </authorList>
    </citation>
    <scope>NUCLEOTIDE SEQUENCE [LARGE SCALE GENOMIC DNA]</scope>
    <source>
        <strain evidence="1 2">VS20</strain>
    </source>
</reference>
<accession>T0QRK1</accession>
<dbReference type="GeneID" id="19942567"/>
<dbReference type="RefSeq" id="XP_008605613.1">
    <property type="nucleotide sequence ID" value="XM_008607391.1"/>
</dbReference>
<dbReference type="AlphaFoldDB" id="T0QRK1"/>
<dbReference type="InParanoid" id="T0QRK1"/>
<sequence length="59" mass="6288">MDISRLLNPLGPRQPLRCPKTFNGCDRILLTSAPTSLTTLGLARSGHGSALHCVVSCLQ</sequence>
<dbReference type="EMBL" id="JH767135">
    <property type="protein sequence ID" value="EQC40769.1"/>
    <property type="molecule type" value="Genomic_DNA"/>
</dbReference>
<organism evidence="1 2">
    <name type="scientific">Saprolegnia diclina (strain VS20)</name>
    <dbReference type="NCBI Taxonomy" id="1156394"/>
    <lineage>
        <taxon>Eukaryota</taxon>
        <taxon>Sar</taxon>
        <taxon>Stramenopiles</taxon>
        <taxon>Oomycota</taxon>
        <taxon>Saprolegniomycetes</taxon>
        <taxon>Saprolegniales</taxon>
        <taxon>Saprolegniaceae</taxon>
        <taxon>Saprolegnia</taxon>
    </lineage>
</organism>
<proteinExistence type="predicted"/>